<sequence>KLDDTTKAKIDNAADQDLSNLTPDGKKQVKDLAAWNVVANNGTAEKVLGGDTVKYINGDNIVITQSGKDFTFATKPDVTFNTVTANDTITAPKVKA</sequence>
<comment type="caution">
    <text evidence="2">The sequence shown here is derived from an EMBL/GenBank/DDBJ whole genome shotgun (WGS) entry which is preliminary data.</text>
</comment>
<organism evidence="2">
    <name type="scientific">human gut metagenome</name>
    <dbReference type="NCBI Taxonomy" id="408170"/>
    <lineage>
        <taxon>unclassified sequences</taxon>
        <taxon>metagenomes</taxon>
        <taxon>organismal metagenomes</taxon>
    </lineage>
</organism>
<dbReference type="AlphaFoldDB" id="W1YHL8"/>
<dbReference type="EMBL" id="AZMM01005386">
    <property type="protein sequence ID" value="ETJ40699.1"/>
    <property type="molecule type" value="Genomic_DNA"/>
</dbReference>
<feature type="region of interest" description="Disordered" evidence="1">
    <location>
        <begin position="1"/>
        <end position="23"/>
    </location>
</feature>
<accession>W1YHL8</accession>
<dbReference type="Gene3D" id="6.20.50.100">
    <property type="match status" value="1"/>
</dbReference>
<evidence type="ECO:0000256" key="1">
    <source>
        <dbReference type="SAM" id="MobiDB-lite"/>
    </source>
</evidence>
<feature type="non-terminal residue" evidence="2">
    <location>
        <position position="1"/>
    </location>
</feature>
<evidence type="ECO:0008006" key="3">
    <source>
        <dbReference type="Google" id="ProtNLM"/>
    </source>
</evidence>
<feature type="non-terminal residue" evidence="2">
    <location>
        <position position="96"/>
    </location>
</feature>
<reference evidence="2" key="1">
    <citation type="submission" date="2013-12" db="EMBL/GenBank/DDBJ databases">
        <title>A Varibaculum cambriense genome reconstructed from a premature infant gut community with otherwise low bacterial novelty that shifts toward anaerobic metabolism during the third week of life.</title>
        <authorList>
            <person name="Brown C.T."/>
            <person name="Sharon I."/>
            <person name="Thomas B.C."/>
            <person name="Castelle C.J."/>
            <person name="Morowitz M.J."/>
            <person name="Banfield J.F."/>
        </authorList>
    </citation>
    <scope>NUCLEOTIDE SEQUENCE</scope>
</reference>
<name>W1YHL8_9ZZZZ</name>
<protein>
    <recommendedName>
        <fullName evidence="3">Trimeric autotransporter adhesin YadA-like stalk domain-containing protein</fullName>
    </recommendedName>
</protein>
<proteinExistence type="predicted"/>
<gene>
    <name evidence="2" type="ORF">Q604_UNBC05386G0001</name>
</gene>
<feature type="compositionally biased region" description="Basic and acidic residues" evidence="1">
    <location>
        <begin position="1"/>
        <end position="12"/>
    </location>
</feature>
<evidence type="ECO:0000313" key="2">
    <source>
        <dbReference type="EMBL" id="ETJ40699.1"/>
    </source>
</evidence>